<evidence type="ECO:0000313" key="2">
    <source>
        <dbReference type="WBParaSite" id="PS1159_v2.g14753.t1"/>
    </source>
</evidence>
<reference evidence="2" key="1">
    <citation type="submission" date="2022-11" db="UniProtKB">
        <authorList>
            <consortium name="WormBaseParasite"/>
        </authorList>
    </citation>
    <scope>IDENTIFICATION</scope>
</reference>
<dbReference type="WBParaSite" id="PS1159_v2.g14753.t1">
    <property type="protein sequence ID" value="PS1159_v2.g14753.t1"/>
    <property type="gene ID" value="PS1159_v2.g14753"/>
</dbReference>
<evidence type="ECO:0000313" key="1">
    <source>
        <dbReference type="Proteomes" id="UP000887580"/>
    </source>
</evidence>
<name>A0AC35F7F7_9BILA</name>
<protein>
    <submittedName>
        <fullName evidence="2">Uncharacterized protein</fullName>
    </submittedName>
</protein>
<dbReference type="Proteomes" id="UP000887580">
    <property type="component" value="Unplaced"/>
</dbReference>
<accession>A0AC35F7F7</accession>
<sequence>MPPNTAEPHLCARQKNISQLACCQFVLLLNDTTRLPLCDENLMAAAENLATLSDFIFGKPGRNGNITGNETIFLRKNIYTTPAYLSFPSEVPEDHITFLFGIMLLISLAVCCTVFILKLTKPKFSAIPSTITTNSYGTSLNYDVMMFLPHSQRRSSVLFFLRGITCRSVHDRSRQTSLSVVSNSSLSVLPSYRTATSSTVSPSSLPPPPYEELHLLHTDTNNNIQRSQQPNKYIELNEIIKITKPTKRKGTHTRIWT</sequence>
<proteinExistence type="predicted"/>
<organism evidence="1 2">
    <name type="scientific">Panagrolaimus sp. PS1159</name>
    <dbReference type="NCBI Taxonomy" id="55785"/>
    <lineage>
        <taxon>Eukaryota</taxon>
        <taxon>Metazoa</taxon>
        <taxon>Ecdysozoa</taxon>
        <taxon>Nematoda</taxon>
        <taxon>Chromadorea</taxon>
        <taxon>Rhabditida</taxon>
        <taxon>Tylenchina</taxon>
        <taxon>Panagrolaimomorpha</taxon>
        <taxon>Panagrolaimoidea</taxon>
        <taxon>Panagrolaimidae</taxon>
        <taxon>Panagrolaimus</taxon>
    </lineage>
</organism>